<dbReference type="Gene3D" id="1.10.530.10">
    <property type="match status" value="1"/>
</dbReference>
<dbReference type="Proteomes" id="UP000034410">
    <property type="component" value="Chromosome"/>
</dbReference>
<dbReference type="InterPro" id="IPR023346">
    <property type="entry name" value="Lysozyme-like_dom_sf"/>
</dbReference>
<dbReference type="EMBL" id="CP011412">
    <property type="protein sequence ID" value="AKH22069.1"/>
    <property type="molecule type" value="Genomic_DNA"/>
</dbReference>
<dbReference type="OrthoDB" id="92254at2"/>
<dbReference type="Pfam" id="PF01464">
    <property type="entry name" value="SLT"/>
    <property type="match status" value="1"/>
</dbReference>
<gene>
    <name evidence="3" type="ORF">AAY24_05315</name>
</gene>
<keyword evidence="4" id="KW-1185">Reference proteome</keyword>
<organism evidence="3 4">
    <name type="scientific">Sedimenticola thiotaurini</name>
    <dbReference type="NCBI Taxonomy" id="1543721"/>
    <lineage>
        <taxon>Bacteria</taxon>
        <taxon>Pseudomonadati</taxon>
        <taxon>Pseudomonadota</taxon>
        <taxon>Gammaproteobacteria</taxon>
        <taxon>Chromatiales</taxon>
        <taxon>Sedimenticolaceae</taxon>
        <taxon>Sedimenticola</taxon>
    </lineage>
</organism>
<name>A0A0F7K3I7_9GAMM</name>
<feature type="domain" description="Transglycosylase SLT" evidence="2">
    <location>
        <begin position="75"/>
        <end position="173"/>
    </location>
</feature>
<comment type="similarity">
    <text evidence="1">Belongs to the transglycosylase Slt family.</text>
</comment>
<proteinExistence type="inferred from homology"/>
<dbReference type="SUPFAM" id="SSF53955">
    <property type="entry name" value="Lysozyme-like"/>
    <property type="match status" value="1"/>
</dbReference>
<reference evidence="3 4" key="1">
    <citation type="journal article" date="2015" name="Genome Announc.">
        <title>Complete Genome Sequence of Sedimenticola thiotaurini Strain SIP-G1, a Polyphosphate- and Polyhydroxyalkanoate-Accumulating Sulfur-Oxidizing Gammaproteobacterium Isolated from Salt Marsh Sediments.</title>
        <authorList>
            <person name="Flood B.E."/>
            <person name="Jones D.S."/>
            <person name="Bailey J.V."/>
        </authorList>
    </citation>
    <scope>NUCLEOTIDE SEQUENCE [LARGE SCALE GENOMIC DNA]</scope>
    <source>
        <strain evidence="3 4">SIP-G1</strain>
    </source>
</reference>
<dbReference type="KEGG" id="seds:AAY24_05315"/>
<evidence type="ECO:0000259" key="2">
    <source>
        <dbReference type="Pfam" id="PF01464"/>
    </source>
</evidence>
<dbReference type="PROSITE" id="PS00922">
    <property type="entry name" value="TRANSGLYCOSYLASE"/>
    <property type="match status" value="1"/>
</dbReference>
<sequence length="205" mass="23261">MRLVASMGLMIIIAPAFADIYKYEDRSGKLYFTDRPMKGSRYRLLSQTKTNQKRSSGSRIDIASTEKNRQRYAPLIQEVARKVRLNPALLHAVIRTESAYDPRALSRTGARGLMQLMPETAKRYGVYDSWDPKSNLTGGATYLRDLLVMFDNDLRLAVAAYNAGENAVKRFGNRVPPYPETQAYVTRVLQFYSENETSGRFASID</sequence>
<dbReference type="PANTHER" id="PTHR37423">
    <property type="entry name" value="SOLUBLE LYTIC MUREIN TRANSGLYCOSYLASE-RELATED"/>
    <property type="match status" value="1"/>
</dbReference>
<dbReference type="GO" id="GO:0008933">
    <property type="term" value="F:peptidoglycan lytic transglycosylase activity"/>
    <property type="evidence" value="ECO:0007669"/>
    <property type="project" value="InterPro"/>
</dbReference>
<evidence type="ECO:0000313" key="3">
    <source>
        <dbReference type="EMBL" id="AKH22069.1"/>
    </source>
</evidence>
<dbReference type="AlphaFoldDB" id="A0A0F7K3I7"/>
<evidence type="ECO:0000256" key="1">
    <source>
        <dbReference type="ARBA" id="ARBA00007734"/>
    </source>
</evidence>
<dbReference type="CDD" id="cd00254">
    <property type="entry name" value="LT-like"/>
    <property type="match status" value="1"/>
</dbReference>
<dbReference type="InterPro" id="IPR000189">
    <property type="entry name" value="Transglyc_AS"/>
</dbReference>
<dbReference type="InterPro" id="IPR008258">
    <property type="entry name" value="Transglycosylase_SLT_dom_1"/>
</dbReference>
<accession>A0A0F7K3I7</accession>
<dbReference type="GO" id="GO:0016020">
    <property type="term" value="C:membrane"/>
    <property type="evidence" value="ECO:0007669"/>
    <property type="project" value="InterPro"/>
</dbReference>
<dbReference type="PANTHER" id="PTHR37423:SF2">
    <property type="entry name" value="MEMBRANE-BOUND LYTIC MUREIN TRANSGLYCOSYLASE C"/>
    <property type="match status" value="1"/>
</dbReference>
<dbReference type="GO" id="GO:0000270">
    <property type="term" value="P:peptidoglycan metabolic process"/>
    <property type="evidence" value="ECO:0007669"/>
    <property type="project" value="InterPro"/>
</dbReference>
<evidence type="ECO:0000313" key="4">
    <source>
        <dbReference type="Proteomes" id="UP000034410"/>
    </source>
</evidence>
<protein>
    <recommendedName>
        <fullName evidence="2">Transglycosylase SLT domain-containing protein</fullName>
    </recommendedName>
</protein>